<dbReference type="Proteomes" id="UP000070578">
    <property type="component" value="Unassembled WGS sequence"/>
</dbReference>
<name>A0A139BPC0_9PROT</name>
<gene>
    <name evidence="1" type="ORF">AWT59_3218</name>
</gene>
<organism evidence="1 2">
    <name type="scientific">Candidatus Gallionella acididurans</name>
    <dbReference type="NCBI Taxonomy" id="1796491"/>
    <lineage>
        <taxon>Bacteria</taxon>
        <taxon>Pseudomonadati</taxon>
        <taxon>Pseudomonadota</taxon>
        <taxon>Betaproteobacteria</taxon>
        <taxon>Nitrosomonadales</taxon>
        <taxon>Gallionellaceae</taxon>
        <taxon>Gallionella</taxon>
    </lineage>
</organism>
<comment type="caution">
    <text evidence="1">The sequence shown here is derived from an EMBL/GenBank/DDBJ whole genome shotgun (WGS) entry which is preliminary data.</text>
</comment>
<evidence type="ECO:0000313" key="1">
    <source>
        <dbReference type="EMBL" id="KXS30653.1"/>
    </source>
</evidence>
<evidence type="ECO:0000313" key="2">
    <source>
        <dbReference type="Proteomes" id="UP000070578"/>
    </source>
</evidence>
<reference evidence="1 2" key="1">
    <citation type="submission" date="2016-02" db="EMBL/GenBank/DDBJ databases">
        <authorList>
            <person name="Wen L."/>
            <person name="He K."/>
            <person name="Yang H."/>
        </authorList>
    </citation>
    <scope>NUCLEOTIDE SEQUENCE [LARGE SCALE GENOMIC DNA]</scope>
    <source>
        <strain evidence="1">ShG14-8</strain>
    </source>
</reference>
<reference evidence="1 2" key="2">
    <citation type="submission" date="2016-03" db="EMBL/GenBank/DDBJ databases">
        <title>New uncultured bacterium of the family Gallionellaceae from acid mine drainage: description and reconstruction of genome based on metagenomic analysis of microbial community.</title>
        <authorList>
            <person name="Kadnikov V."/>
            <person name="Ivasenko D."/>
            <person name="Beletsky A."/>
            <person name="Mardanov A."/>
            <person name="Danilova E."/>
            <person name="Pimenov N."/>
            <person name="Karnachuk O."/>
            <person name="Ravin N."/>
        </authorList>
    </citation>
    <scope>NUCLEOTIDE SEQUENCE [LARGE SCALE GENOMIC DNA]</scope>
    <source>
        <strain evidence="1">ShG14-8</strain>
    </source>
</reference>
<protein>
    <submittedName>
        <fullName evidence="1">Uncharacterized protein</fullName>
    </submittedName>
</protein>
<dbReference type="EMBL" id="LSLI01000174">
    <property type="protein sequence ID" value="KXS30653.1"/>
    <property type="molecule type" value="Genomic_DNA"/>
</dbReference>
<dbReference type="AlphaFoldDB" id="A0A139BPC0"/>
<proteinExistence type="predicted"/>
<sequence>MTFPINENMIFMLCDDFRHEGGGKMSMFGMLGDNMRVNLPKDQNIVTLSSLGIYVAFKDGIGNFKMNVSLKSPDNKELIPQVEPQSVKKERAEGWMNVALKLSPFRSLLGKHILKVKLKDAEGGEAEYIRTFNIDREPTKN</sequence>
<accession>A0A139BPC0</accession>